<evidence type="ECO:0000259" key="2">
    <source>
        <dbReference type="SMART" id="SM00822"/>
    </source>
</evidence>
<dbReference type="InterPro" id="IPR036291">
    <property type="entry name" value="NAD(P)-bd_dom_sf"/>
</dbReference>
<feature type="domain" description="Ketoreductase" evidence="2">
    <location>
        <begin position="20"/>
        <end position="203"/>
    </location>
</feature>
<dbReference type="Pfam" id="PF13561">
    <property type="entry name" value="adh_short_C2"/>
    <property type="match status" value="1"/>
</dbReference>
<gene>
    <name evidence="3" type="ORF">IPOD504_LOCUS4421</name>
</gene>
<dbReference type="SUPFAM" id="SSF51735">
    <property type="entry name" value="NAD(P)-binding Rossmann-fold domains"/>
    <property type="match status" value="1"/>
</dbReference>
<protein>
    <recommendedName>
        <fullName evidence="2">Ketoreductase domain-containing protein</fullName>
    </recommendedName>
</protein>
<sequence length="300" mass="32138">MFSCQLVANRRSVGMEFTEKVVLITGASSGIGAACAVRFARASAKLSLVGRNKENLEKVAELCETASESHPLTIIGDITSEEDVKRIVTTTIDHYGRIDVLVNNAGITLMASIQDGVEPLDRIMTTNVRGTYLLTHHVIPYLVLTRGNIVNVSSVLSTTPMTCMTPYCMSKAALDCLTKCLALELASKGVRVNAVNPGPVKTNLFTRAGLSSEFSDALFASFSAALPLKKICECEDVAELVTYLGSDKASSITGSCVVMDCGVSLGDSEKKIEIRSESAAEHRSQTTTKNELTEKFIAIS</sequence>
<dbReference type="PRINTS" id="PR00081">
    <property type="entry name" value="GDHRDH"/>
</dbReference>
<accession>A0ABN8I661</accession>
<evidence type="ECO:0000256" key="1">
    <source>
        <dbReference type="ARBA" id="ARBA00023002"/>
    </source>
</evidence>
<evidence type="ECO:0000313" key="4">
    <source>
        <dbReference type="Proteomes" id="UP000837857"/>
    </source>
</evidence>
<proteinExistence type="predicted"/>
<dbReference type="PRINTS" id="PR00080">
    <property type="entry name" value="SDRFAMILY"/>
</dbReference>
<feature type="non-terminal residue" evidence="3">
    <location>
        <position position="300"/>
    </location>
</feature>
<dbReference type="InterPro" id="IPR057326">
    <property type="entry name" value="KR_dom"/>
</dbReference>
<dbReference type="PANTHER" id="PTHR43975">
    <property type="entry name" value="ZGC:101858"/>
    <property type="match status" value="1"/>
</dbReference>
<dbReference type="Proteomes" id="UP000837857">
    <property type="component" value="Chromosome 15"/>
</dbReference>
<dbReference type="InterPro" id="IPR002347">
    <property type="entry name" value="SDR_fam"/>
</dbReference>
<dbReference type="PANTHER" id="PTHR43975:SF2">
    <property type="entry name" value="EG:BACR7A4.14 PROTEIN-RELATED"/>
    <property type="match status" value="1"/>
</dbReference>
<name>A0ABN8I661_9NEOP</name>
<dbReference type="SMART" id="SM00822">
    <property type="entry name" value="PKS_KR"/>
    <property type="match status" value="1"/>
</dbReference>
<organism evidence="3 4">
    <name type="scientific">Iphiclides podalirius</name>
    <name type="common">scarce swallowtail</name>
    <dbReference type="NCBI Taxonomy" id="110791"/>
    <lineage>
        <taxon>Eukaryota</taxon>
        <taxon>Metazoa</taxon>
        <taxon>Ecdysozoa</taxon>
        <taxon>Arthropoda</taxon>
        <taxon>Hexapoda</taxon>
        <taxon>Insecta</taxon>
        <taxon>Pterygota</taxon>
        <taxon>Neoptera</taxon>
        <taxon>Endopterygota</taxon>
        <taxon>Lepidoptera</taxon>
        <taxon>Glossata</taxon>
        <taxon>Ditrysia</taxon>
        <taxon>Papilionoidea</taxon>
        <taxon>Papilionidae</taxon>
        <taxon>Papilioninae</taxon>
        <taxon>Iphiclides</taxon>
    </lineage>
</organism>
<dbReference type="EMBL" id="OW152827">
    <property type="protein sequence ID" value="CAH2043724.1"/>
    <property type="molecule type" value="Genomic_DNA"/>
</dbReference>
<keyword evidence="1" id="KW-0560">Oxidoreductase</keyword>
<dbReference type="PROSITE" id="PS00061">
    <property type="entry name" value="ADH_SHORT"/>
    <property type="match status" value="1"/>
</dbReference>
<dbReference type="InterPro" id="IPR020904">
    <property type="entry name" value="Sc_DH/Rdtase_CS"/>
</dbReference>
<reference evidence="3" key="1">
    <citation type="submission" date="2022-03" db="EMBL/GenBank/DDBJ databases">
        <authorList>
            <person name="Martin H S."/>
        </authorList>
    </citation>
    <scope>NUCLEOTIDE SEQUENCE</scope>
</reference>
<keyword evidence="4" id="KW-1185">Reference proteome</keyword>
<dbReference type="Gene3D" id="3.40.50.720">
    <property type="entry name" value="NAD(P)-binding Rossmann-like Domain"/>
    <property type="match status" value="1"/>
</dbReference>
<evidence type="ECO:0000313" key="3">
    <source>
        <dbReference type="EMBL" id="CAH2043724.1"/>
    </source>
</evidence>